<reference evidence="2" key="1">
    <citation type="submission" date="2020-05" db="EMBL/GenBank/DDBJ databases">
        <title>Chitinophaga laudate sp. nov., isolated from a tropical peat swamp.</title>
        <authorList>
            <person name="Goh C.B.S."/>
            <person name="Lee M.S."/>
            <person name="Parimannan S."/>
            <person name="Pasbakhsh P."/>
            <person name="Yule C.M."/>
            <person name="Rajandas H."/>
            <person name="Loke S."/>
            <person name="Croft L."/>
            <person name="Tan J.B.L."/>
        </authorList>
    </citation>
    <scope>NUCLEOTIDE SEQUENCE</scope>
    <source>
        <strain evidence="2">Mgbs1</strain>
    </source>
</reference>
<dbReference type="PANTHER" id="PTHR10963">
    <property type="entry name" value="GLYCOSYL HYDROLASE-RELATED"/>
    <property type="match status" value="1"/>
</dbReference>
<dbReference type="Gene3D" id="2.60.120.200">
    <property type="match status" value="1"/>
</dbReference>
<dbReference type="Pfam" id="PF00722">
    <property type="entry name" value="Glyco_hydro_16"/>
    <property type="match status" value="1"/>
</dbReference>
<dbReference type="GO" id="GO:0005975">
    <property type="term" value="P:carbohydrate metabolic process"/>
    <property type="evidence" value="ECO:0007669"/>
    <property type="project" value="InterPro"/>
</dbReference>
<dbReference type="AlphaFoldDB" id="A0A433WF29"/>
<comment type="similarity">
    <text evidence="1">Belongs to the glycosyl hydrolase 16 family.</text>
</comment>
<sequence>MKGMPYKPAAVWLLCLVVLSACNTGKVTVRKKHLYIQAAGRENKSWQLVWEDNFNSPALDTSKWTLIPPNNADWGRHMTNDPRCYKLDSGKLYLRGMINPDTSKDHRPFLTAGIYSKGKFAFQYGMVEIRARLESARGAWPAIWMLAETDKYGAYPKNGEIDIMEHLNYDSIIYQTTHSWYTLELKQTNNPPHSGTAHFNPGEYNIFGIRWYPDKIVFCLNGKETFTYPYVPGADITQWPYDQPFYLLIDQQLGGSWVGKVQPETLPVQMIIDWVKVYQ</sequence>
<accession>A0A433WF29</accession>
<gene>
    <name evidence="2" type="ORF">ECE50_001950</name>
</gene>
<name>A0A433WF29_9BACT</name>
<dbReference type="CDD" id="cd08023">
    <property type="entry name" value="GH16_laminarinase_like"/>
    <property type="match status" value="1"/>
</dbReference>
<evidence type="ECO:0000313" key="2">
    <source>
        <dbReference type="EMBL" id="NSL85575.1"/>
    </source>
</evidence>
<evidence type="ECO:0000313" key="3">
    <source>
        <dbReference type="Proteomes" id="UP000281028"/>
    </source>
</evidence>
<dbReference type="PANTHER" id="PTHR10963:SF55">
    <property type="entry name" value="GLYCOSIDE HYDROLASE FAMILY 16 PROTEIN"/>
    <property type="match status" value="1"/>
</dbReference>
<dbReference type="InterPro" id="IPR000757">
    <property type="entry name" value="Beta-glucanase-like"/>
</dbReference>
<dbReference type="GO" id="GO:0004553">
    <property type="term" value="F:hydrolase activity, hydrolyzing O-glycosyl compounds"/>
    <property type="evidence" value="ECO:0007669"/>
    <property type="project" value="InterPro"/>
</dbReference>
<dbReference type="InterPro" id="IPR050546">
    <property type="entry name" value="Glycosyl_Hydrlase_16"/>
</dbReference>
<organism evidence="2 3">
    <name type="scientific">Chitinophaga solisilvae</name>
    <dbReference type="NCBI Taxonomy" id="1233460"/>
    <lineage>
        <taxon>Bacteria</taxon>
        <taxon>Pseudomonadati</taxon>
        <taxon>Bacteroidota</taxon>
        <taxon>Chitinophagia</taxon>
        <taxon>Chitinophagales</taxon>
        <taxon>Chitinophagaceae</taxon>
        <taxon>Chitinophaga</taxon>
    </lineage>
</organism>
<proteinExistence type="inferred from homology"/>
<dbReference type="SUPFAM" id="SSF49899">
    <property type="entry name" value="Concanavalin A-like lectins/glucanases"/>
    <property type="match status" value="1"/>
</dbReference>
<dbReference type="PROSITE" id="PS51257">
    <property type="entry name" value="PROKAR_LIPOPROTEIN"/>
    <property type="match status" value="1"/>
</dbReference>
<dbReference type="PROSITE" id="PS51762">
    <property type="entry name" value="GH16_2"/>
    <property type="match status" value="1"/>
</dbReference>
<dbReference type="Proteomes" id="UP000281028">
    <property type="component" value="Unassembled WGS sequence"/>
</dbReference>
<comment type="caution">
    <text evidence="2">The sequence shown here is derived from an EMBL/GenBank/DDBJ whole genome shotgun (WGS) entry which is preliminary data.</text>
</comment>
<dbReference type="OrthoDB" id="9809583at2"/>
<dbReference type="EMBL" id="RIAR02000001">
    <property type="protein sequence ID" value="NSL85575.1"/>
    <property type="molecule type" value="Genomic_DNA"/>
</dbReference>
<keyword evidence="2" id="KW-0378">Hydrolase</keyword>
<protein>
    <submittedName>
        <fullName evidence="2">Glycoside hydrolase family 16 protein</fullName>
    </submittedName>
</protein>
<evidence type="ECO:0000256" key="1">
    <source>
        <dbReference type="ARBA" id="ARBA00006865"/>
    </source>
</evidence>
<keyword evidence="3" id="KW-1185">Reference proteome</keyword>
<dbReference type="InterPro" id="IPR013320">
    <property type="entry name" value="ConA-like_dom_sf"/>
</dbReference>